<gene>
    <name evidence="2" type="ORF">Ahy_B09g096724</name>
</gene>
<dbReference type="GO" id="GO:0003824">
    <property type="term" value="F:catalytic activity"/>
    <property type="evidence" value="ECO:0007669"/>
    <property type="project" value="InterPro"/>
</dbReference>
<dbReference type="SUPFAM" id="SSF56219">
    <property type="entry name" value="DNase I-like"/>
    <property type="match status" value="1"/>
</dbReference>
<name>A0A444XM58_ARAHY</name>
<sequence>MSIISWNCRGLAALATISELQNLCKQIKPAIVFEIETRAKGKTVMKIRKRLHFEESFCIEPRGLSGGLCLFWNAIYNINVYFWCDNYIKARIEDKKGNIWYCNFVYGNPVFSRRKESWKDITSSNNHRDMPQLFIGDFNDVLAQEEKVRLHPKPQNQVREFRYFVDANALMDIELKGGRFTWFSNPRNGVITRERIDRALANWVWRNMFQHATLTAMPAISFDHCPIILNLEPKNKSGKSFKFESYWVDHEDCEKVVTKS</sequence>
<evidence type="ECO:0000313" key="3">
    <source>
        <dbReference type="Proteomes" id="UP000289738"/>
    </source>
</evidence>
<dbReference type="InterPro" id="IPR005135">
    <property type="entry name" value="Endo/exonuclease/phosphatase"/>
</dbReference>
<dbReference type="PANTHER" id="PTHR33710">
    <property type="entry name" value="BNAC02G09200D PROTEIN"/>
    <property type="match status" value="1"/>
</dbReference>
<dbReference type="Pfam" id="PF03372">
    <property type="entry name" value="Exo_endo_phos"/>
    <property type="match status" value="1"/>
</dbReference>
<feature type="domain" description="Endonuclease/exonuclease/phosphatase" evidence="1">
    <location>
        <begin position="4"/>
        <end position="202"/>
    </location>
</feature>
<dbReference type="PANTHER" id="PTHR33710:SF77">
    <property type="entry name" value="DNASE I-LIKE SUPERFAMILY PROTEIN"/>
    <property type="match status" value="1"/>
</dbReference>
<dbReference type="Proteomes" id="UP000289738">
    <property type="component" value="Chromosome B09"/>
</dbReference>
<organism evidence="2 3">
    <name type="scientific">Arachis hypogaea</name>
    <name type="common">Peanut</name>
    <dbReference type="NCBI Taxonomy" id="3818"/>
    <lineage>
        <taxon>Eukaryota</taxon>
        <taxon>Viridiplantae</taxon>
        <taxon>Streptophyta</taxon>
        <taxon>Embryophyta</taxon>
        <taxon>Tracheophyta</taxon>
        <taxon>Spermatophyta</taxon>
        <taxon>Magnoliopsida</taxon>
        <taxon>eudicotyledons</taxon>
        <taxon>Gunneridae</taxon>
        <taxon>Pentapetalae</taxon>
        <taxon>rosids</taxon>
        <taxon>fabids</taxon>
        <taxon>Fabales</taxon>
        <taxon>Fabaceae</taxon>
        <taxon>Papilionoideae</taxon>
        <taxon>50 kb inversion clade</taxon>
        <taxon>dalbergioids sensu lato</taxon>
        <taxon>Dalbergieae</taxon>
        <taxon>Pterocarpus clade</taxon>
        <taxon>Arachis</taxon>
    </lineage>
</organism>
<dbReference type="STRING" id="3818.A0A444XM58"/>
<proteinExistence type="predicted"/>
<evidence type="ECO:0000313" key="2">
    <source>
        <dbReference type="EMBL" id="RYQ90696.1"/>
    </source>
</evidence>
<keyword evidence="3" id="KW-1185">Reference proteome</keyword>
<evidence type="ECO:0000259" key="1">
    <source>
        <dbReference type="Pfam" id="PF03372"/>
    </source>
</evidence>
<reference evidence="2 3" key="1">
    <citation type="submission" date="2019-01" db="EMBL/GenBank/DDBJ databases">
        <title>Sequencing of cultivated peanut Arachis hypogaea provides insights into genome evolution and oil improvement.</title>
        <authorList>
            <person name="Chen X."/>
        </authorList>
    </citation>
    <scope>NUCLEOTIDE SEQUENCE [LARGE SCALE GENOMIC DNA]</scope>
    <source>
        <strain evidence="3">cv. Fuhuasheng</strain>
        <tissue evidence="2">Leaves</tissue>
    </source>
</reference>
<dbReference type="AlphaFoldDB" id="A0A444XM58"/>
<dbReference type="Gene3D" id="3.60.10.10">
    <property type="entry name" value="Endonuclease/exonuclease/phosphatase"/>
    <property type="match status" value="1"/>
</dbReference>
<dbReference type="EMBL" id="SDMP01000019">
    <property type="protein sequence ID" value="RYQ90696.1"/>
    <property type="molecule type" value="Genomic_DNA"/>
</dbReference>
<accession>A0A444XM58</accession>
<comment type="caution">
    <text evidence="2">The sequence shown here is derived from an EMBL/GenBank/DDBJ whole genome shotgun (WGS) entry which is preliminary data.</text>
</comment>
<dbReference type="InterPro" id="IPR036691">
    <property type="entry name" value="Endo/exonu/phosph_ase_sf"/>
</dbReference>
<protein>
    <recommendedName>
        <fullName evidence="1">Endonuclease/exonuclease/phosphatase domain-containing protein</fullName>
    </recommendedName>
</protein>